<dbReference type="Pfam" id="PF00560">
    <property type="entry name" value="LRR_1"/>
    <property type="match status" value="11"/>
</dbReference>
<keyword evidence="15 22" id="KW-1133">Transmembrane helix</keyword>
<reference evidence="24" key="2">
    <citation type="journal article" date="2024" name="Plant">
        <title>Genomic evolution and insights into agronomic trait innovations of Sesamum species.</title>
        <authorList>
            <person name="Miao H."/>
            <person name="Wang L."/>
            <person name="Qu L."/>
            <person name="Liu H."/>
            <person name="Sun Y."/>
            <person name="Le M."/>
            <person name="Wang Q."/>
            <person name="Wei S."/>
            <person name="Zheng Y."/>
            <person name="Lin W."/>
            <person name="Duan Y."/>
            <person name="Cao H."/>
            <person name="Xiong S."/>
            <person name="Wang X."/>
            <person name="Wei L."/>
            <person name="Li C."/>
            <person name="Ma Q."/>
            <person name="Ju M."/>
            <person name="Zhao R."/>
            <person name="Li G."/>
            <person name="Mu C."/>
            <person name="Tian Q."/>
            <person name="Mei H."/>
            <person name="Zhang T."/>
            <person name="Gao T."/>
            <person name="Zhang H."/>
        </authorList>
    </citation>
    <scope>NUCLEOTIDE SEQUENCE</scope>
    <source>
        <strain evidence="24">KEN8</strain>
    </source>
</reference>
<keyword evidence="12 21" id="KW-0547">Nucleotide-binding</keyword>
<evidence type="ECO:0000256" key="8">
    <source>
        <dbReference type="ARBA" id="ARBA00022679"/>
    </source>
</evidence>
<keyword evidence="8" id="KW-0808">Transferase</keyword>
<dbReference type="InterPro" id="IPR001245">
    <property type="entry name" value="Ser-Thr/Tyr_kinase_cat_dom"/>
</dbReference>
<dbReference type="SUPFAM" id="SSF52058">
    <property type="entry name" value="L domain-like"/>
    <property type="match status" value="1"/>
</dbReference>
<comment type="subcellular location">
    <subcellularLocation>
        <location evidence="1">Cell membrane</location>
        <topology evidence="1">Single-pass membrane protein</topology>
    </subcellularLocation>
</comment>
<proteinExistence type="inferred from homology"/>
<evidence type="ECO:0000256" key="4">
    <source>
        <dbReference type="ARBA" id="ARBA00022475"/>
    </source>
</evidence>
<dbReference type="Pfam" id="PF13855">
    <property type="entry name" value="LRR_8"/>
    <property type="match status" value="1"/>
</dbReference>
<dbReference type="InterPro" id="IPR001611">
    <property type="entry name" value="Leu-rich_rpt"/>
</dbReference>
<dbReference type="FunFam" id="1.10.510.10:FF:000358">
    <property type="entry name" value="Putative leucine-rich repeat receptor-like serine/threonine-protein kinase"/>
    <property type="match status" value="1"/>
</dbReference>
<dbReference type="PANTHER" id="PTHR27008:SF596">
    <property type="entry name" value="OS02G0215500 PROTEIN"/>
    <property type="match status" value="1"/>
</dbReference>
<dbReference type="PANTHER" id="PTHR27008">
    <property type="entry name" value="OS04G0122200 PROTEIN"/>
    <property type="match status" value="1"/>
</dbReference>
<evidence type="ECO:0000259" key="23">
    <source>
        <dbReference type="PROSITE" id="PS50011"/>
    </source>
</evidence>
<reference evidence="24" key="1">
    <citation type="submission" date="2020-06" db="EMBL/GenBank/DDBJ databases">
        <authorList>
            <person name="Li T."/>
            <person name="Hu X."/>
            <person name="Zhang T."/>
            <person name="Song X."/>
            <person name="Zhang H."/>
            <person name="Dai N."/>
            <person name="Sheng W."/>
            <person name="Hou X."/>
            <person name="Wei L."/>
        </authorList>
    </citation>
    <scope>NUCLEOTIDE SEQUENCE</scope>
    <source>
        <strain evidence="24">KEN8</strain>
        <tissue evidence="24">Leaf</tissue>
    </source>
</reference>
<evidence type="ECO:0000256" key="10">
    <source>
        <dbReference type="ARBA" id="ARBA00022729"/>
    </source>
</evidence>
<dbReference type="InterPro" id="IPR003591">
    <property type="entry name" value="Leu-rich_rpt_typical-subtyp"/>
</dbReference>
<comment type="catalytic activity">
    <reaction evidence="19">
        <text>L-threonyl-[protein] + ATP = O-phospho-L-threonyl-[protein] + ADP + H(+)</text>
        <dbReference type="Rhea" id="RHEA:46608"/>
        <dbReference type="Rhea" id="RHEA-COMP:11060"/>
        <dbReference type="Rhea" id="RHEA-COMP:11605"/>
        <dbReference type="ChEBI" id="CHEBI:15378"/>
        <dbReference type="ChEBI" id="CHEBI:30013"/>
        <dbReference type="ChEBI" id="CHEBI:30616"/>
        <dbReference type="ChEBI" id="CHEBI:61977"/>
        <dbReference type="ChEBI" id="CHEBI:456216"/>
        <dbReference type="EC" id="2.7.11.1"/>
    </reaction>
</comment>
<dbReference type="SMART" id="SM00369">
    <property type="entry name" value="LRR_TYP"/>
    <property type="match status" value="9"/>
</dbReference>
<dbReference type="InterPro" id="IPR011009">
    <property type="entry name" value="Kinase-like_dom_sf"/>
</dbReference>
<dbReference type="SMART" id="SM00220">
    <property type="entry name" value="S_TKc"/>
    <property type="match status" value="1"/>
</dbReference>
<dbReference type="PROSITE" id="PS50011">
    <property type="entry name" value="PROTEIN_KINASE_DOM"/>
    <property type="match status" value="1"/>
</dbReference>
<keyword evidence="9 22" id="KW-0812">Transmembrane</keyword>
<evidence type="ECO:0000256" key="19">
    <source>
        <dbReference type="ARBA" id="ARBA00047899"/>
    </source>
</evidence>
<comment type="caution">
    <text evidence="24">The sequence shown here is derived from an EMBL/GenBank/DDBJ whole genome shotgun (WGS) entry which is preliminary data.</text>
</comment>
<feature type="binding site" evidence="21">
    <location>
        <position position="720"/>
    </location>
    <ligand>
        <name>ATP</name>
        <dbReference type="ChEBI" id="CHEBI:30616"/>
    </ligand>
</feature>
<keyword evidence="11" id="KW-0677">Repeat</keyword>
<dbReference type="AlphaFoldDB" id="A0AAW2NI79"/>
<sequence>MFFCFASNPATCSINEVDLRVLLLFKENIVDPRGALDSWRYNGTANYCTWKGISCSSRHRTRVVSIDLDSQGLMGSLSPHLGNLSFLRSINLQNNSFHGPIPQELGRLGRLEYVKFSNNSFDGEIPRNVSQCRNLYYLNLIDNKLTGNVPSELNSLLKLEVLGLSKNNISGTIPSFIGNFTFLRELSLANCDFLGEIPESLVHLQNLERLSLDKNRLTGRIPSGLYNISTIRYFSVYSNQLQGNIPSDIGFTLPNLRYLSLGDNNFSGSLPVSLSNASFLQAIGLFQNRFTGPMPKNLDRLSDLTVLTIALTDIEDDINFISALTNCTRLRAIDIFGNFLTGSLPRSVANLSTQLSILSMSRNLIHGTIPSGIGDLTGLSVLNLASNLFSGPIPSSIGGLTKLQEIYLDDNKFTDELPSSLGNLTLLNLLYVHKNNISGSIPPSLGNCSDLLILYLSNNNLSGPIPREIVSLSSISIYLDLSNNNLSGSIPFEVGSLRNLGGLDFSNNGLSGLVPSTISSCISLQQLYLGGNLFHGEIPQGLSSLKVLQELDLSRNNFSGLIPSFLGELSLEKLNLSFNKLQGAVPADGVFQNVSAVSLEENTELCGGISELKLPPCPQTNPKKKNSHIPLKIIVPVSVSGAIFIAIIAFSYIFIHRQRKTKSRNDLYTSSFESQFQRLSYTDLLKATDGFSEANMIGSGRFGSVYKGIVDNGNIMVAVKVLKLNANGSLEKWLHLDTDGQDENKRYLTLTQRLNIAIDIASAVEYLHNGTDSAVVHGDLKPSNILLDDVMTAHVGDFGLAKVISNVSSSLAAAESQSVAIKGTIGYIAPEYGMAGTVSKHGDVYSYGILLLELFTNIRPTSDVLSDHQSLHNFVATNLELDRIMEIMDPLISQKERHMINSSIRGCVASVLGIGVACSRDLPQDRMLITDVVSELGQIRMAFLAQSVRLRPHT</sequence>
<gene>
    <name evidence="24" type="ORF">Scaly_1879700</name>
</gene>
<evidence type="ECO:0000256" key="18">
    <source>
        <dbReference type="ARBA" id="ARBA00023180"/>
    </source>
</evidence>
<keyword evidence="18" id="KW-0325">Glycoprotein</keyword>
<protein>
    <recommendedName>
        <fullName evidence="3">non-specific serine/threonine protein kinase</fullName>
        <ecNumber evidence="3">2.7.11.1</ecNumber>
    </recommendedName>
</protein>
<evidence type="ECO:0000256" key="17">
    <source>
        <dbReference type="ARBA" id="ARBA00023170"/>
    </source>
</evidence>
<keyword evidence="6" id="KW-0597">Phosphoprotein</keyword>
<dbReference type="Gene3D" id="1.10.510.10">
    <property type="entry name" value="Transferase(Phosphotransferase) domain 1"/>
    <property type="match status" value="1"/>
</dbReference>
<dbReference type="GO" id="GO:0005886">
    <property type="term" value="C:plasma membrane"/>
    <property type="evidence" value="ECO:0007669"/>
    <property type="project" value="UniProtKB-SubCell"/>
</dbReference>
<dbReference type="Gene3D" id="3.30.200.20">
    <property type="entry name" value="Phosphorylase Kinase, domain 1"/>
    <property type="match status" value="1"/>
</dbReference>
<evidence type="ECO:0000313" key="24">
    <source>
        <dbReference type="EMBL" id="KAL0342171.1"/>
    </source>
</evidence>
<evidence type="ECO:0000256" key="11">
    <source>
        <dbReference type="ARBA" id="ARBA00022737"/>
    </source>
</evidence>
<dbReference type="GO" id="GO:0051707">
    <property type="term" value="P:response to other organism"/>
    <property type="evidence" value="ECO:0007669"/>
    <property type="project" value="UniProtKB-ARBA"/>
</dbReference>
<dbReference type="GO" id="GO:0005524">
    <property type="term" value="F:ATP binding"/>
    <property type="evidence" value="ECO:0007669"/>
    <property type="project" value="UniProtKB-UniRule"/>
</dbReference>
<feature type="transmembrane region" description="Helical" evidence="22">
    <location>
        <begin position="633"/>
        <end position="655"/>
    </location>
</feature>
<dbReference type="GO" id="GO:0009791">
    <property type="term" value="P:post-embryonic development"/>
    <property type="evidence" value="ECO:0007669"/>
    <property type="project" value="UniProtKB-ARBA"/>
</dbReference>
<dbReference type="GO" id="GO:0006952">
    <property type="term" value="P:defense response"/>
    <property type="evidence" value="ECO:0007669"/>
    <property type="project" value="UniProtKB-ARBA"/>
</dbReference>
<dbReference type="InterPro" id="IPR032675">
    <property type="entry name" value="LRR_dom_sf"/>
</dbReference>
<keyword evidence="7" id="KW-0433">Leucine-rich repeat</keyword>
<dbReference type="FunFam" id="3.80.10.10:FF:000288">
    <property type="entry name" value="LRR receptor-like serine/threonine-protein kinase EFR"/>
    <property type="match status" value="1"/>
</dbReference>
<evidence type="ECO:0000256" key="5">
    <source>
        <dbReference type="ARBA" id="ARBA00022527"/>
    </source>
</evidence>
<keyword evidence="13 24" id="KW-0418">Kinase</keyword>
<evidence type="ECO:0000256" key="2">
    <source>
        <dbReference type="ARBA" id="ARBA00008684"/>
    </source>
</evidence>
<organism evidence="24">
    <name type="scientific">Sesamum calycinum</name>
    <dbReference type="NCBI Taxonomy" id="2727403"/>
    <lineage>
        <taxon>Eukaryota</taxon>
        <taxon>Viridiplantae</taxon>
        <taxon>Streptophyta</taxon>
        <taxon>Embryophyta</taxon>
        <taxon>Tracheophyta</taxon>
        <taxon>Spermatophyta</taxon>
        <taxon>Magnoliopsida</taxon>
        <taxon>eudicotyledons</taxon>
        <taxon>Gunneridae</taxon>
        <taxon>Pentapetalae</taxon>
        <taxon>asterids</taxon>
        <taxon>lamiids</taxon>
        <taxon>Lamiales</taxon>
        <taxon>Pedaliaceae</taxon>
        <taxon>Sesamum</taxon>
    </lineage>
</organism>
<keyword evidence="10" id="KW-0732">Signal</keyword>
<dbReference type="EC" id="2.7.11.1" evidence="3"/>
<comment type="catalytic activity">
    <reaction evidence="20">
        <text>L-seryl-[protein] + ATP = O-phospho-L-seryl-[protein] + ADP + H(+)</text>
        <dbReference type="Rhea" id="RHEA:17989"/>
        <dbReference type="Rhea" id="RHEA-COMP:9863"/>
        <dbReference type="Rhea" id="RHEA-COMP:11604"/>
        <dbReference type="ChEBI" id="CHEBI:15378"/>
        <dbReference type="ChEBI" id="CHEBI:29999"/>
        <dbReference type="ChEBI" id="CHEBI:30616"/>
        <dbReference type="ChEBI" id="CHEBI:83421"/>
        <dbReference type="ChEBI" id="CHEBI:456216"/>
        <dbReference type="EC" id="2.7.11.1"/>
    </reaction>
</comment>
<dbReference type="Pfam" id="PF07714">
    <property type="entry name" value="PK_Tyr_Ser-Thr"/>
    <property type="match status" value="1"/>
</dbReference>
<dbReference type="SUPFAM" id="SSF56112">
    <property type="entry name" value="Protein kinase-like (PK-like)"/>
    <property type="match status" value="1"/>
</dbReference>
<dbReference type="InterPro" id="IPR017441">
    <property type="entry name" value="Protein_kinase_ATP_BS"/>
</dbReference>
<dbReference type="InterPro" id="IPR051809">
    <property type="entry name" value="Plant_receptor-like_S/T_kinase"/>
</dbReference>
<keyword evidence="4" id="KW-1003">Cell membrane</keyword>
<dbReference type="InterPro" id="IPR008271">
    <property type="entry name" value="Ser/Thr_kinase_AS"/>
</dbReference>
<evidence type="ECO:0000256" key="22">
    <source>
        <dbReference type="SAM" id="Phobius"/>
    </source>
</evidence>
<evidence type="ECO:0000256" key="20">
    <source>
        <dbReference type="ARBA" id="ARBA00048679"/>
    </source>
</evidence>
<evidence type="ECO:0000256" key="3">
    <source>
        <dbReference type="ARBA" id="ARBA00012513"/>
    </source>
</evidence>
<dbReference type="PROSITE" id="PS00108">
    <property type="entry name" value="PROTEIN_KINASE_ST"/>
    <property type="match status" value="1"/>
</dbReference>
<evidence type="ECO:0000256" key="14">
    <source>
        <dbReference type="ARBA" id="ARBA00022840"/>
    </source>
</evidence>
<evidence type="ECO:0000256" key="13">
    <source>
        <dbReference type="ARBA" id="ARBA00022777"/>
    </source>
</evidence>
<dbReference type="EMBL" id="JACGWM010000011">
    <property type="protein sequence ID" value="KAL0342171.1"/>
    <property type="molecule type" value="Genomic_DNA"/>
</dbReference>
<dbReference type="SUPFAM" id="SSF52047">
    <property type="entry name" value="RNI-like"/>
    <property type="match status" value="1"/>
</dbReference>
<feature type="domain" description="Protein kinase" evidence="23">
    <location>
        <begin position="580"/>
        <end position="944"/>
    </location>
</feature>
<keyword evidence="14 21" id="KW-0067">ATP-binding</keyword>
<dbReference type="InterPro" id="IPR013210">
    <property type="entry name" value="LRR_N_plant-typ"/>
</dbReference>
<accession>A0AAW2NI79</accession>
<comment type="similarity">
    <text evidence="2">Belongs to the protein kinase superfamily. Ser/Thr protein kinase family.</text>
</comment>
<dbReference type="Pfam" id="PF08263">
    <property type="entry name" value="LRRNT_2"/>
    <property type="match status" value="1"/>
</dbReference>
<evidence type="ECO:0000256" key="15">
    <source>
        <dbReference type="ARBA" id="ARBA00022989"/>
    </source>
</evidence>
<keyword evidence="17 24" id="KW-0675">Receptor</keyword>
<keyword evidence="16 22" id="KW-0472">Membrane</keyword>
<dbReference type="Gene3D" id="3.80.10.10">
    <property type="entry name" value="Ribonuclease Inhibitor"/>
    <property type="match status" value="2"/>
</dbReference>
<evidence type="ECO:0000256" key="6">
    <source>
        <dbReference type="ARBA" id="ARBA00022553"/>
    </source>
</evidence>
<evidence type="ECO:0000256" key="12">
    <source>
        <dbReference type="ARBA" id="ARBA00022741"/>
    </source>
</evidence>
<evidence type="ECO:0000256" key="1">
    <source>
        <dbReference type="ARBA" id="ARBA00004162"/>
    </source>
</evidence>
<dbReference type="GO" id="GO:0004674">
    <property type="term" value="F:protein serine/threonine kinase activity"/>
    <property type="evidence" value="ECO:0007669"/>
    <property type="project" value="UniProtKB-KW"/>
</dbReference>
<evidence type="ECO:0000256" key="21">
    <source>
        <dbReference type="PROSITE-ProRule" id="PRU10141"/>
    </source>
</evidence>
<keyword evidence="5" id="KW-0723">Serine/threonine-protein kinase</keyword>
<evidence type="ECO:0000256" key="16">
    <source>
        <dbReference type="ARBA" id="ARBA00023136"/>
    </source>
</evidence>
<dbReference type="FunFam" id="3.80.10.10:FF:000233">
    <property type="entry name" value="Leucine-rich repeat receptor-like protein kinase TDR"/>
    <property type="match status" value="1"/>
</dbReference>
<dbReference type="PROSITE" id="PS00107">
    <property type="entry name" value="PROTEIN_KINASE_ATP"/>
    <property type="match status" value="1"/>
</dbReference>
<dbReference type="InterPro" id="IPR000719">
    <property type="entry name" value="Prot_kinase_dom"/>
</dbReference>
<name>A0AAW2NI79_9LAMI</name>
<evidence type="ECO:0000256" key="9">
    <source>
        <dbReference type="ARBA" id="ARBA00022692"/>
    </source>
</evidence>
<evidence type="ECO:0000256" key="7">
    <source>
        <dbReference type="ARBA" id="ARBA00022614"/>
    </source>
</evidence>